<dbReference type="EMBL" id="FOTY01000047">
    <property type="protein sequence ID" value="SFM42121.1"/>
    <property type="molecule type" value="Genomic_DNA"/>
</dbReference>
<evidence type="ECO:0000256" key="1">
    <source>
        <dbReference type="SAM" id="Phobius"/>
    </source>
</evidence>
<proteinExistence type="predicted"/>
<protein>
    <submittedName>
        <fullName evidence="2">Uncharacterized membrane protein YesL</fullName>
    </submittedName>
</protein>
<keyword evidence="1" id="KW-0472">Membrane</keyword>
<dbReference type="OrthoDB" id="2182676at2"/>
<evidence type="ECO:0000313" key="3">
    <source>
        <dbReference type="Proteomes" id="UP000199668"/>
    </source>
</evidence>
<evidence type="ECO:0000313" key="2">
    <source>
        <dbReference type="EMBL" id="SFM42121.1"/>
    </source>
</evidence>
<dbReference type="STRING" id="266892.SAMN04488054_1472"/>
<dbReference type="InterPro" id="IPR006938">
    <property type="entry name" value="DUF624"/>
</dbReference>
<feature type="transmembrane region" description="Helical" evidence="1">
    <location>
        <begin position="108"/>
        <end position="132"/>
    </location>
</feature>
<feature type="transmembrane region" description="Helical" evidence="1">
    <location>
        <begin position="171"/>
        <end position="193"/>
    </location>
</feature>
<dbReference type="AlphaFoldDB" id="A0A1I4QQ25"/>
<keyword evidence="1" id="KW-1133">Transmembrane helix</keyword>
<dbReference type="Proteomes" id="UP000199668">
    <property type="component" value="Unassembled WGS sequence"/>
</dbReference>
<feature type="transmembrane region" description="Helical" evidence="1">
    <location>
        <begin position="25"/>
        <end position="48"/>
    </location>
</feature>
<dbReference type="RefSeq" id="WP_090928853.1">
    <property type="nucleotide sequence ID" value="NZ_FOTY01000047.1"/>
</dbReference>
<keyword evidence="1" id="KW-0812">Transmembrane</keyword>
<name>A0A1I4QQ25_9BACI</name>
<feature type="transmembrane region" description="Helical" evidence="1">
    <location>
        <begin position="144"/>
        <end position="165"/>
    </location>
</feature>
<accession>A0A1I4QQ25</accession>
<feature type="transmembrane region" description="Helical" evidence="1">
    <location>
        <begin position="75"/>
        <end position="96"/>
    </location>
</feature>
<reference evidence="2 3" key="1">
    <citation type="submission" date="2016-10" db="EMBL/GenBank/DDBJ databases">
        <authorList>
            <person name="de Groot N.N."/>
        </authorList>
    </citation>
    <scope>NUCLEOTIDE SEQUENCE [LARGE SCALE GENOMIC DNA]</scope>
    <source>
        <strain evidence="2 3">CGMCC 1.6134</strain>
    </source>
</reference>
<keyword evidence="3" id="KW-1185">Reference proteome</keyword>
<gene>
    <name evidence="2" type="ORF">SAMN04488054_1472</name>
</gene>
<dbReference type="Pfam" id="PF04854">
    <property type="entry name" value="DUF624"/>
    <property type="match status" value="1"/>
</dbReference>
<sequence>MEFNGLMAGFYRISLLISRMAYVNILWLAFTLAGLVVFGFMPATVAMFSVVRQWIHKNADVEVFRFFWKTYKTEFLKSNALGAVLLVIGTLLYVNFQLVQAPAWWMMMLRYAFLVLSVFFAMILLFIFPTYAHFELKLVHYIRTALLVAMSYPHYVFAMGVGIYGLQELMLFAPGFIPFFAASCVGYLVMWLADKAFKKLRYMPGTRVRSTPVSNG</sequence>
<organism evidence="2 3">
    <name type="scientific">Salibacterium qingdaonense</name>
    <dbReference type="NCBI Taxonomy" id="266892"/>
    <lineage>
        <taxon>Bacteria</taxon>
        <taxon>Bacillati</taxon>
        <taxon>Bacillota</taxon>
        <taxon>Bacilli</taxon>
        <taxon>Bacillales</taxon>
        <taxon>Bacillaceae</taxon>
    </lineage>
</organism>